<dbReference type="InterPro" id="IPR006680">
    <property type="entry name" value="Amidohydro-rel"/>
</dbReference>
<dbReference type="PANTHER" id="PTHR35563">
    <property type="entry name" value="BARREL METAL-DEPENDENT HYDROLASE, PUTATIVE (AFU_ORTHOLOGUE AFUA_1G16240)-RELATED"/>
    <property type="match status" value="1"/>
</dbReference>
<accession>A0ABT1D9C1</accession>
<dbReference type="SUPFAM" id="SSF51556">
    <property type="entry name" value="Metallo-dependent hydrolases"/>
    <property type="match status" value="1"/>
</dbReference>
<organism evidence="2 3">
    <name type="scientific">Siccirubricoccus soli</name>
    <dbReference type="NCBI Taxonomy" id="2899147"/>
    <lineage>
        <taxon>Bacteria</taxon>
        <taxon>Pseudomonadati</taxon>
        <taxon>Pseudomonadota</taxon>
        <taxon>Alphaproteobacteria</taxon>
        <taxon>Acetobacterales</taxon>
        <taxon>Roseomonadaceae</taxon>
        <taxon>Siccirubricoccus</taxon>
    </lineage>
</organism>
<feature type="domain" description="Amidohydrolase-related" evidence="1">
    <location>
        <begin position="25"/>
        <end position="287"/>
    </location>
</feature>
<keyword evidence="3" id="KW-1185">Reference proteome</keyword>
<evidence type="ECO:0000313" key="3">
    <source>
        <dbReference type="Proteomes" id="UP001523392"/>
    </source>
</evidence>
<dbReference type="Proteomes" id="UP001523392">
    <property type="component" value="Unassembled WGS sequence"/>
</dbReference>
<dbReference type="PANTHER" id="PTHR35563:SF2">
    <property type="entry name" value="BARREL METAL-DEPENDENT HYDROLASE, PUTATIVE (AFU_ORTHOLOGUE AFUA_1G16240)-RELATED"/>
    <property type="match status" value="1"/>
</dbReference>
<dbReference type="InterPro" id="IPR052358">
    <property type="entry name" value="Aro_Compnd_Degr_Hydrolases"/>
</dbReference>
<proteinExistence type="predicted"/>
<evidence type="ECO:0000259" key="1">
    <source>
        <dbReference type="Pfam" id="PF04909"/>
    </source>
</evidence>
<protein>
    <submittedName>
        <fullName evidence="2">Amidohydrolase family protein</fullName>
    </submittedName>
</protein>
<dbReference type="Gene3D" id="3.20.20.140">
    <property type="entry name" value="Metal-dependent hydrolases"/>
    <property type="match status" value="1"/>
</dbReference>
<dbReference type="InterPro" id="IPR032466">
    <property type="entry name" value="Metal_Hydrolase"/>
</dbReference>
<evidence type="ECO:0000313" key="2">
    <source>
        <dbReference type="EMBL" id="MCO6418527.1"/>
    </source>
</evidence>
<name>A0ABT1D9C1_9PROT</name>
<comment type="caution">
    <text evidence="2">The sequence shown here is derived from an EMBL/GenBank/DDBJ whole genome shotgun (WGS) entry which is preliminary data.</text>
</comment>
<sequence>MSDKSCKPPDPATRIPAFRLPPGACDAHCHVFGPADRYPYAPDRAYTPPDAPVAELRRVHRTIGVERAVIVQASCHGTDNTAMLDAIAESGGAYRGVAILDGSVTDAELARLHAGGIRGVRFNFVRHLGGTPDLAVFDAVLGRIERLGWHVVLHLDAEDIIAHAPRIERLRVPFVIDHMGRVKAKGGLDQAPFRQLLRLMENPLAWVKVCGAERVSSIGAPFRDAVPFAAALIETAPDRVLWGTDWPHPNISGDMPNDGELVDLFALFTADAGLRRQVLVENPTRLYWG</sequence>
<dbReference type="EMBL" id="JAFIRR010000136">
    <property type="protein sequence ID" value="MCO6418527.1"/>
    <property type="molecule type" value="Genomic_DNA"/>
</dbReference>
<reference evidence="2 3" key="1">
    <citation type="submission" date="2021-12" db="EMBL/GenBank/DDBJ databases">
        <title>Siccirubricoccus leaddurans sp. nov., a high concentration Zn2+ tolerance bacterium.</title>
        <authorList>
            <person name="Cao Y."/>
        </authorList>
    </citation>
    <scope>NUCLEOTIDE SEQUENCE [LARGE SCALE GENOMIC DNA]</scope>
    <source>
        <strain evidence="2 3">KC 17139</strain>
    </source>
</reference>
<dbReference type="RefSeq" id="WP_252955156.1">
    <property type="nucleotide sequence ID" value="NZ_JAFIRR010000136.1"/>
</dbReference>
<gene>
    <name evidence="2" type="ORF">JYK14_20510</name>
</gene>
<dbReference type="Pfam" id="PF04909">
    <property type="entry name" value="Amidohydro_2"/>
    <property type="match status" value="1"/>
</dbReference>